<proteinExistence type="predicted"/>
<keyword evidence="1" id="KW-0812">Transmembrane</keyword>
<organism evidence="2 3">
    <name type="scientific">Aeromonas veronii</name>
    <dbReference type="NCBI Taxonomy" id="654"/>
    <lineage>
        <taxon>Bacteria</taxon>
        <taxon>Pseudomonadati</taxon>
        <taxon>Pseudomonadota</taxon>
        <taxon>Gammaproteobacteria</taxon>
        <taxon>Aeromonadales</taxon>
        <taxon>Aeromonadaceae</taxon>
        <taxon>Aeromonas</taxon>
    </lineage>
</organism>
<keyword evidence="1" id="KW-1133">Transmembrane helix</keyword>
<evidence type="ECO:0000313" key="3">
    <source>
        <dbReference type="Proteomes" id="UP000439123"/>
    </source>
</evidence>
<keyword evidence="1" id="KW-0472">Membrane</keyword>
<dbReference type="Proteomes" id="UP000439123">
    <property type="component" value="Unassembled WGS sequence"/>
</dbReference>
<reference evidence="2 3" key="1">
    <citation type="submission" date="2019-10" db="EMBL/GenBank/DDBJ databases">
        <authorList>
            <person name="Karimi E."/>
        </authorList>
    </citation>
    <scope>NUCLEOTIDE SEQUENCE [LARGE SCALE GENOMIC DNA]</scope>
    <source>
        <strain evidence="2">Aeromonas sp. 8C</strain>
    </source>
</reference>
<feature type="transmembrane region" description="Helical" evidence="1">
    <location>
        <begin position="22"/>
        <end position="40"/>
    </location>
</feature>
<accession>A0A1Q8F557</accession>
<accession>A0A653KWL5</accession>
<sequence length="157" mass="18087">MVVCPFYLSGINFLRLIDKVKLVLVTLVIALTLLCSIARMEGPLIPASPQSEQQQTQVFNQLSDSDDGIIKFVGSHQNHLLRLEQSLRSDNQPKSVVYELIQSWSAQAILLLLLGWLMLAPELYHKQSFRDRFGAIHRRHLQRQHLQYRFTQSYLSA</sequence>
<dbReference type="AlphaFoldDB" id="A0A1Q8F557"/>
<protein>
    <submittedName>
        <fullName evidence="2">Uncharacterized protein</fullName>
    </submittedName>
</protein>
<feature type="transmembrane region" description="Helical" evidence="1">
    <location>
        <begin position="104"/>
        <end position="124"/>
    </location>
</feature>
<evidence type="ECO:0000256" key="1">
    <source>
        <dbReference type="SAM" id="Phobius"/>
    </source>
</evidence>
<gene>
    <name evidence="2" type="ORF">AERO8C_140276</name>
</gene>
<dbReference type="EMBL" id="CABWLC010000006">
    <property type="protein sequence ID" value="VXA82942.1"/>
    <property type="molecule type" value="Genomic_DNA"/>
</dbReference>
<name>A0A1Q8F557_AERVE</name>
<evidence type="ECO:0000313" key="2">
    <source>
        <dbReference type="EMBL" id="VXA82942.1"/>
    </source>
</evidence>